<proteinExistence type="inferred from homology"/>
<feature type="domain" description="Beta galactosidase small chain/" evidence="8">
    <location>
        <begin position="761"/>
        <end position="1029"/>
    </location>
</feature>
<dbReference type="Pfam" id="PF16353">
    <property type="entry name" value="LacZ_4"/>
    <property type="match status" value="1"/>
</dbReference>
<dbReference type="Gene3D" id="2.70.98.10">
    <property type="match status" value="1"/>
</dbReference>
<keyword evidence="4 7" id="KW-0378">Hydrolase</keyword>
<evidence type="ECO:0000259" key="8">
    <source>
        <dbReference type="SMART" id="SM01038"/>
    </source>
</evidence>
<dbReference type="InterPro" id="IPR023230">
    <property type="entry name" value="Glyco_hydro_2_CS"/>
</dbReference>
<name>K6ZFX1_9ALTE</name>
<comment type="catalytic activity">
    <reaction evidence="1 7">
        <text>Hydrolysis of terminal non-reducing beta-D-galactose residues in beta-D-galactosides.</text>
        <dbReference type="EC" id="3.2.1.23"/>
    </reaction>
</comment>
<evidence type="ECO:0000256" key="7">
    <source>
        <dbReference type="RuleBase" id="RU361154"/>
    </source>
</evidence>
<dbReference type="GO" id="GO:0009341">
    <property type="term" value="C:beta-galactosidase complex"/>
    <property type="evidence" value="ECO:0007669"/>
    <property type="project" value="InterPro"/>
</dbReference>
<dbReference type="InterPro" id="IPR008979">
    <property type="entry name" value="Galactose-bd-like_sf"/>
</dbReference>
<evidence type="ECO:0000256" key="3">
    <source>
        <dbReference type="ARBA" id="ARBA00012756"/>
    </source>
</evidence>
<keyword evidence="10" id="KW-1185">Reference proteome</keyword>
<evidence type="ECO:0000256" key="6">
    <source>
        <dbReference type="ARBA" id="ARBA00032230"/>
    </source>
</evidence>
<evidence type="ECO:0000313" key="10">
    <source>
        <dbReference type="Proteomes" id="UP000006327"/>
    </source>
</evidence>
<dbReference type="PANTHER" id="PTHR46323:SF2">
    <property type="entry name" value="BETA-GALACTOSIDASE"/>
    <property type="match status" value="1"/>
</dbReference>
<dbReference type="SUPFAM" id="SSF74650">
    <property type="entry name" value="Galactose mutarotase-like"/>
    <property type="match status" value="1"/>
</dbReference>
<sequence>MVFTSGSQKAYGSAQPYWENPSVFRVNSESPVTDFTPASTIQKAKQNNGLDSDRVVSLNGEWDFRLFANPFEVDDKIFSNNMDNDWQKIKVPGNWELQGYSYPIYRNVDYPFEPVNPPFVPADDNPTGVYKRTFQLDRNITEQQVYLELGGVSSAYFLWVNGEKIGYAEGSKTAARFNITSVVKTGTNRIGLKVLRWSDGSYLEDQDMWSLTGIERDVRLIIRPNNHIKDFYVKSALDKTYQNGMFELSVETKNTLRKAFKGKLIVQLENALGQSVAHFENIITQKNLDDPVFTFKQVIKNVKKWTAETPYLYNLSIVLEDEQQNSLEAVAYNVGFRTVETKNGQLLVNGEPIIIRGVNRHEHSLESGRYVSHETMLKDIKLMKQHNINAVRTAHYPNDPYWYYLSDKYGIYLMSETNIETHQIRSQPNSPVKNAQWLPAFMGRTQNNIEIYKNHPSVIAWSLGNEAGNGINFQHTFDWIKKRDPSRSVVYAGNIRYKSSHLEFGKWSYSDWAAPMYPSIEECVGYLEKAPEKPLILIEYAHAMGNSVGELKDYWAEVEKHPVFQGGYIWDWVDQSLIKHDSKGTPYFAYGGDFEPKGFNTDRNFVINGLVAADRKLHPHIYEVKKVYQPVKVLPTDLANGKITINNRFDFTNLSELDMVWKIQKNGEIIWTKSDTQLDIAPHANSSILLNYPELVKDGSEYFLNVSFRQKNSSELLPKGHEIGYAQFKLEHLSNVAQSLELPKEGTQIQLEIQKRSNSINIQSATVTWSIDTDTGYLSQIIKNNMPILKAPLRLNFWRPPTDNDNIDISGAKVWESLGLSDTSNQVLDTKLSGNTINITSEILNRQKIKLFDAKISYEFFQNDQVKITTDLSPTNAVKSMAKIGYQSNLTSDYSNISWFGAGPHESYIDRAESALIDVYTDSVENMFERYVKPQEYGNRTGIRWVEVGNGKDSLKFSALLNTMNFSGRQYGDNDIHQSGHINELNKLDTTVFNFDYKVRGVGTAACGPNLAEQYQVPITPLQFSFLISAE</sequence>
<protein>
    <recommendedName>
        <fullName evidence="3 7">Beta-galactosidase</fullName>
        <ecNumber evidence="3 7">3.2.1.23</ecNumber>
    </recommendedName>
    <alternativeName>
        <fullName evidence="6 7">Lactase</fullName>
    </alternativeName>
</protein>
<dbReference type="InterPro" id="IPR050347">
    <property type="entry name" value="Bact_Beta-galactosidase"/>
</dbReference>
<dbReference type="EC" id="3.2.1.23" evidence="3 7"/>
<dbReference type="InterPro" id="IPR013783">
    <property type="entry name" value="Ig-like_fold"/>
</dbReference>
<dbReference type="Pfam" id="PF00703">
    <property type="entry name" value="Glyco_hydro_2"/>
    <property type="match status" value="1"/>
</dbReference>
<dbReference type="InterPro" id="IPR011013">
    <property type="entry name" value="Gal_mutarotase_sf_dom"/>
</dbReference>
<dbReference type="PRINTS" id="PR00132">
    <property type="entry name" value="GLHYDRLASE2"/>
</dbReference>
<accession>K6ZFX1</accession>
<dbReference type="STRING" id="493475.GARC_5350"/>
<dbReference type="GO" id="GO:0030246">
    <property type="term" value="F:carbohydrate binding"/>
    <property type="evidence" value="ECO:0007669"/>
    <property type="project" value="InterPro"/>
</dbReference>
<evidence type="ECO:0000256" key="5">
    <source>
        <dbReference type="ARBA" id="ARBA00023295"/>
    </source>
</evidence>
<dbReference type="InterPro" id="IPR017853">
    <property type="entry name" value="GH"/>
</dbReference>
<dbReference type="Gene3D" id="2.60.120.260">
    <property type="entry name" value="Galactose-binding domain-like"/>
    <property type="match status" value="1"/>
</dbReference>
<dbReference type="InterPro" id="IPR006102">
    <property type="entry name" value="Ig-like_GH2"/>
</dbReference>
<dbReference type="Pfam" id="PF02836">
    <property type="entry name" value="Glyco_hydro_2_C"/>
    <property type="match status" value="1"/>
</dbReference>
<comment type="caution">
    <text evidence="9">The sequence shown here is derived from an EMBL/GenBank/DDBJ whole genome shotgun (WGS) entry which is preliminary data.</text>
</comment>
<dbReference type="eggNOG" id="COG3250">
    <property type="taxonomic scope" value="Bacteria"/>
</dbReference>
<dbReference type="EMBL" id="BAEO01000072">
    <property type="protein sequence ID" value="GAC22285.1"/>
    <property type="molecule type" value="Genomic_DNA"/>
</dbReference>
<dbReference type="InterPro" id="IPR004199">
    <property type="entry name" value="B-gal_small/dom_5"/>
</dbReference>
<dbReference type="Proteomes" id="UP000006327">
    <property type="component" value="Unassembled WGS sequence"/>
</dbReference>
<reference evidence="9 10" key="1">
    <citation type="journal article" date="2017" name="Antonie Van Leeuwenhoek">
        <title>Rhizobium rhizosphaerae sp. nov., a novel species isolated from rice rhizosphere.</title>
        <authorList>
            <person name="Zhao J.J."/>
            <person name="Zhang J."/>
            <person name="Zhang R.J."/>
            <person name="Zhang C.W."/>
            <person name="Yin H.Q."/>
            <person name="Zhang X.X."/>
        </authorList>
    </citation>
    <scope>NUCLEOTIDE SEQUENCE [LARGE SCALE GENOMIC DNA]</scope>
    <source>
        <strain evidence="9 10">BSs20135</strain>
    </source>
</reference>
<evidence type="ECO:0000256" key="2">
    <source>
        <dbReference type="ARBA" id="ARBA00007401"/>
    </source>
</evidence>
<dbReference type="AlphaFoldDB" id="K6ZFX1"/>
<dbReference type="InterPro" id="IPR014718">
    <property type="entry name" value="GH-type_carb-bd"/>
</dbReference>
<evidence type="ECO:0000313" key="9">
    <source>
        <dbReference type="EMBL" id="GAC22285.1"/>
    </source>
</evidence>
<dbReference type="SUPFAM" id="SSF49303">
    <property type="entry name" value="beta-Galactosidase/glucuronidase domain"/>
    <property type="match status" value="2"/>
</dbReference>
<dbReference type="InterPro" id="IPR006104">
    <property type="entry name" value="Glyco_hydro_2_N"/>
</dbReference>
<dbReference type="Gene3D" id="2.60.40.10">
    <property type="entry name" value="Immunoglobulins"/>
    <property type="match status" value="2"/>
</dbReference>
<dbReference type="GO" id="GO:0004565">
    <property type="term" value="F:beta-galactosidase activity"/>
    <property type="evidence" value="ECO:0007669"/>
    <property type="project" value="UniProtKB-EC"/>
</dbReference>
<keyword evidence="5 7" id="KW-0326">Glycosidase</keyword>
<dbReference type="PANTHER" id="PTHR46323">
    <property type="entry name" value="BETA-GALACTOSIDASE"/>
    <property type="match status" value="1"/>
</dbReference>
<dbReference type="PROSITE" id="PS00719">
    <property type="entry name" value="GLYCOSYL_HYDROL_F2_1"/>
    <property type="match status" value="1"/>
</dbReference>
<evidence type="ECO:0000256" key="1">
    <source>
        <dbReference type="ARBA" id="ARBA00001412"/>
    </source>
</evidence>
<dbReference type="SMART" id="SM01038">
    <property type="entry name" value="Bgal_small_N"/>
    <property type="match status" value="1"/>
</dbReference>
<dbReference type="Pfam" id="PF02929">
    <property type="entry name" value="Bgal_small_N"/>
    <property type="match status" value="1"/>
</dbReference>
<dbReference type="InterPro" id="IPR032312">
    <property type="entry name" value="LacZ_4"/>
</dbReference>
<dbReference type="InterPro" id="IPR006101">
    <property type="entry name" value="Glyco_hydro_2"/>
</dbReference>
<comment type="similarity">
    <text evidence="2 7">Belongs to the glycosyl hydrolase 2 family.</text>
</comment>
<organism evidence="9 10">
    <name type="scientific">Paraglaciecola arctica BSs20135</name>
    <dbReference type="NCBI Taxonomy" id="493475"/>
    <lineage>
        <taxon>Bacteria</taxon>
        <taxon>Pseudomonadati</taxon>
        <taxon>Pseudomonadota</taxon>
        <taxon>Gammaproteobacteria</taxon>
        <taxon>Alteromonadales</taxon>
        <taxon>Alteromonadaceae</taxon>
        <taxon>Paraglaciecola</taxon>
    </lineage>
</organism>
<dbReference type="InterPro" id="IPR006103">
    <property type="entry name" value="Glyco_hydro_2_cat"/>
</dbReference>
<dbReference type="GO" id="GO:0005990">
    <property type="term" value="P:lactose catabolic process"/>
    <property type="evidence" value="ECO:0007669"/>
    <property type="project" value="TreeGrafter"/>
</dbReference>
<dbReference type="Pfam" id="PF02837">
    <property type="entry name" value="Glyco_hydro_2_N"/>
    <property type="match status" value="1"/>
</dbReference>
<evidence type="ECO:0000256" key="4">
    <source>
        <dbReference type="ARBA" id="ARBA00022801"/>
    </source>
</evidence>
<dbReference type="SUPFAM" id="SSF51445">
    <property type="entry name" value="(Trans)glycosidases"/>
    <property type="match status" value="1"/>
</dbReference>
<dbReference type="Gene3D" id="3.20.20.80">
    <property type="entry name" value="Glycosidases"/>
    <property type="match status" value="1"/>
</dbReference>
<dbReference type="InterPro" id="IPR036156">
    <property type="entry name" value="Beta-gal/glucu_dom_sf"/>
</dbReference>
<dbReference type="SUPFAM" id="SSF49785">
    <property type="entry name" value="Galactose-binding domain-like"/>
    <property type="match status" value="1"/>
</dbReference>
<gene>
    <name evidence="9" type="primary">lacZ</name>
    <name evidence="9" type="ORF">GARC_5350</name>
</gene>